<reference evidence="6" key="1">
    <citation type="journal article" date="2023" name="PhytoFront">
        <title>Draft Genome Resources of Seven Strains of Tilletia horrida, Causal Agent of Kernel Smut of Rice.</title>
        <authorList>
            <person name="Khanal S."/>
            <person name="Antony Babu S."/>
            <person name="Zhou X.G."/>
        </authorList>
    </citation>
    <scope>NUCLEOTIDE SEQUENCE</scope>
    <source>
        <strain evidence="6">TX6</strain>
    </source>
</reference>
<keyword evidence="4" id="KW-0812">Transmembrane</keyword>
<accession>A0AAN6JWT3</accession>
<dbReference type="SUPFAM" id="SSF51735">
    <property type="entry name" value="NAD(P)-binding Rossmann-fold domains"/>
    <property type="match status" value="1"/>
</dbReference>
<organism evidence="6 7">
    <name type="scientific">Tilletia horrida</name>
    <dbReference type="NCBI Taxonomy" id="155126"/>
    <lineage>
        <taxon>Eukaryota</taxon>
        <taxon>Fungi</taxon>
        <taxon>Dikarya</taxon>
        <taxon>Basidiomycota</taxon>
        <taxon>Ustilaginomycotina</taxon>
        <taxon>Exobasidiomycetes</taxon>
        <taxon>Tilletiales</taxon>
        <taxon>Tilletiaceae</taxon>
        <taxon>Tilletia</taxon>
    </lineage>
</organism>
<evidence type="ECO:0000256" key="3">
    <source>
        <dbReference type="RuleBase" id="RU000363"/>
    </source>
</evidence>
<proteinExistence type="inferred from homology"/>
<keyword evidence="4" id="KW-1133">Transmembrane helix</keyword>
<keyword evidence="4" id="KW-0472">Membrane</keyword>
<protein>
    <recommendedName>
        <fullName evidence="5">Ketoreductase domain-containing protein</fullName>
    </recommendedName>
</protein>
<dbReference type="GO" id="GO:0016616">
    <property type="term" value="F:oxidoreductase activity, acting on the CH-OH group of donors, NAD or NADP as acceptor"/>
    <property type="evidence" value="ECO:0007669"/>
    <property type="project" value="TreeGrafter"/>
</dbReference>
<feature type="transmembrane region" description="Helical" evidence="4">
    <location>
        <begin position="12"/>
        <end position="33"/>
    </location>
</feature>
<dbReference type="SMART" id="SM00822">
    <property type="entry name" value="PKS_KR"/>
    <property type="match status" value="1"/>
</dbReference>
<dbReference type="PANTHER" id="PTHR24322:SF736">
    <property type="entry name" value="RETINOL DEHYDROGENASE 10"/>
    <property type="match status" value="1"/>
</dbReference>
<dbReference type="Pfam" id="PF00106">
    <property type="entry name" value="adh_short"/>
    <property type="match status" value="1"/>
</dbReference>
<dbReference type="PRINTS" id="PR00080">
    <property type="entry name" value="SDRFAMILY"/>
</dbReference>
<comment type="caution">
    <text evidence="6">The sequence shown here is derived from an EMBL/GenBank/DDBJ whole genome shotgun (WGS) entry which is preliminary data.</text>
</comment>
<dbReference type="Proteomes" id="UP001176517">
    <property type="component" value="Unassembled WGS sequence"/>
</dbReference>
<dbReference type="InterPro" id="IPR057326">
    <property type="entry name" value="KR_dom"/>
</dbReference>
<dbReference type="Gene3D" id="3.40.50.720">
    <property type="entry name" value="NAD(P)-binding Rossmann-like Domain"/>
    <property type="match status" value="1"/>
</dbReference>
<keyword evidence="7" id="KW-1185">Reference proteome</keyword>
<dbReference type="InterPro" id="IPR002347">
    <property type="entry name" value="SDR_fam"/>
</dbReference>
<gene>
    <name evidence="6" type="ORF">OC846_004577</name>
</gene>
<dbReference type="CDD" id="cd05339">
    <property type="entry name" value="17beta-HSDXI-like_SDR_c"/>
    <property type="match status" value="1"/>
</dbReference>
<evidence type="ECO:0000256" key="4">
    <source>
        <dbReference type="SAM" id="Phobius"/>
    </source>
</evidence>
<dbReference type="PRINTS" id="PR00081">
    <property type="entry name" value="GDHRDH"/>
</dbReference>
<dbReference type="InterPro" id="IPR036291">
    <property type="entry name" value="NAD(P)-bd_dom_sf"/>
</dbReference>
<dbReference type="EMBL" id="JAPDMZ010000142">
    <property type="protein sequence ID" value="KAK0548187.1"/>
    <property type="molecule type" value="Genomic_DNA"/>
</dbReference>
<dbReference type="AlphaFoldDB" id="A0AAN6JWT3"/>
<feature type="transmembrane region" description="Helical" evidence="4">
    <location>
        <begin position="45"/>
        <end position="63"/>
    </location>
</feature>
<sequence length="369" mass="40143">MALNLDVICKALSLTVLNPLVHLAILGSILLRLARGAQVQDCQPLLLILSVLVLTVSAIRSAGRKHRNGWKLTKRLSQDEWRQQVVVITGGAGGVGNELCRLLSKKGAQVVVLDIGSPPDSAKYTRYIRCDVASAAEVEKAAKQISDEVGPVSILINNAGVLNGKLLLDLSVEDVQKIIGVNLTSHFWTMKAFLPDMIKKHKGHIVTVSSVMGHIGIPHAGEQDSAPKDGAEVFSLLSINPPGDYVATKHALVGLHESLRYELDVKYRSPEVRTTLVCPGHIQTPMFSGLQVPPLARFLAPLLSSGQVAAAIVEALDRQESTDIYLPWYAQWTPLLRMFPSFLRDLAQTVSGANHAIEDMCRARAEKKQ</sequence>
<evidence type="ECO:0000313" key="6">
    <source>
        <dbReference type="EMBL" id="KAK0548187.1"/>
    </source>
</evidence>
<evidence type="ECO:0000313" key="7">
    <source>
        <dbReference type="Proteomes" id="UP001176517"/>
    </source>
</evidence>
<keyword evidence="2" id="KW-0560">Oxidoreductase</keyword>
<feature type="domain" description="Ketoreductase" evidence="5">
    <location>
        <begin position="84"/>
        <end position="245"/>
    </location>
</feature>
<evidence type="ECO:0000256" key="2">
    <source>
        <dbReference type="ARBA" id="ARBA00023002"/>
    </source>
</evidence>
<dbReference type="PANTHER" id="PTHR24322">
    <property type="entry name" value="PKSB"/>
    <property type="match status" value="1"/>
</dbReference>
<name>A0AAN6JWT3_9BASI</name>
<evidence type="ECO:0000259" key="5">
    <source>
        <dbReference type="SMART" id="SM00822"/>
    </source>
</evidence>
<evidence type="ECO:0000256" key="1">
    <source>
        <dbReference type="ARBA" id="ARBA00006484"/>
    </source>
</evidence>
<comment type="similarity">
    <text evidence="1 3">Belongs to the short-chain dehydrogenases/reductases (SDR) family.</text>
</comment>